<protein>
    <submittedName>
        <fullName evidence="2">Unnamed protein product</fullName>
    </submittedName>
</protein>
<comment type="caution">
    <text evidence="2">The sequence shown here is derived from an EMBL/GenBank/DDBJ whole genome shotgun (WGS) entry which is preliminary data.</text>
</comment>
<dbReference type="AlphaFoldDB" id="A0A9W6WLN2"/>
<evidence type="ECO:0000259" key="1">
    <source>
        <dbReference type="Pfam" id="PF07727"/>
    </source>
</evidence>
<accession>A0A9W6WLN2</accession>
<gene>
    <name evidence="2" type="ORF">Pfra01_000153700</name>
</gene>
<name>A0A9W6WLN2_9STRA</name>
<organism evidence="2 3">
    <name type="scientific">Phytophthora fragariaefolia</name>
    <dbReference type="NCBI Taxonomy" id="1490495"/>
    <lineage>
        <taxon>Eukaryota</taxon>
        <taxon>Sar</taxon>
        <taxon>Stramenopiles</taxon>
        <taxon>Oomycota</taxon>
        <taxon>Peronosporomycetes</taxon>
        <taxon>Peronosporales</taxon>
        <taxon>Peronosporaceae</taxon>
        <taxon>Phytophthora</taxon>
    </lineage>
</organism>
<reference evidence="2" key="1">
    <citation type="submission" date="2023-04" db="EMBL/GenBank/DDBJ databases">
        <title>Phytophthora fragariaefolia NBRC 109709.</title>
        <authorList>
            <person name="Ichikawa N."/>
            <person name="Sato H."/>
            <person name="Tonouchi N."/>
        </authorList>
    </citation>
    <scope>NUCLEOTIDE SEQUENCE</scope>
    <source>
        <strain evidence="2">NBRC 109709</strain>
    </source>
</reference>
<evidence type="ECO:0000313" key="3">
    <source>
        <dbReference type="Proteomes" id="UP001165121"/>
    </source>
</evidence>
<feature type="domain" description="Reverse transcriptase Ty1/copia-type" evidence="1">
    <location>
        <begin position="1"/>
        <end position="82"/>
    </location>
</feature>
<dbReference type="OrthoDB" id="1113209at2759"/>
<dbReference type="Proteomes" id="UP001165121">
    <property type="component" value="Unassembled WGS sequence"/>
</dbReference>
<sequence length="212" mass="23479">MLVLVYVDDIVVATNNETEKCNLFKELDGAYGIKDHELLKEHLGVEIEQTDGSITIRQSKYAREILETFGYENAHAVGNPMETNGELFPGCQDGIVVVLSTAKAEYVAACEAAMGAVAASNLVQDILPKKNVELKLGIDNQAAHVLATNPTYSRRTRHIELRWHFVREQVEKGVLDLYKVRGADNPADAFTKPLDKQRLKILVRDVGMGDAN</sequence>
<dbReference type="Pfam" id="PF07727">
    <property type="entry name" value="RVT_2"/>
    <property type="match status" value="1"/>
</dbReference>
<dbReference type="EMBL" id="BSXT01000123">
    <property type="protein sequence ID" value="GMF18250.1"/>
    <property type="molecule type" value="Genomic_DNA"/>
</dbReference>
<proteinExistence type="predicted"/>
<dbReference type="CDD" id="cd09272">
    <property type="entry name" value="RNase_HI_RT_Ty1"/>
    <property type="match status" value="1"/>
</dbReference>
<evidence type="ECO:0000313" key="2">
    <source>
        <dbReference type="EMBL" id="GMF18250.1"/>
    </source>
</evidence>
<keyword evidence="3" id="KW-1185">Reference proteome</keyword>
<dbReference type="InterPro" id="IPR013103">
    <property type="entry name" value="RVT_2"/>
</dbReference>